<organism evidence="2 3">
    <name type="scientific">Globisporangium ultimum (strain ATCC 200006 / CBS 805.95 / DAOM BR144)</name>
    <name type="common">Pythium ultimum</name>
    <dbReference type="NCBI Taxonomy" id="431595"/>
    <lineage>
        <taxon>Eukaryota</taxon>
        <taxon>Sar</taxon>
        <taxon>Stramenopiles</taxon>
        <taxon>Oomycota</taxon>
        <taxon>Peronosporomycetes</taxon>
        <taxon>Pythiales</taxon>
        <taxon>Pythiaceae</taxon>
        <taxon>Globisporangium</taxon>
    </lineage>
</organism>
<evidence type="ECO:0000256" key="1">
    <source>
        <dbReference type="SAM" id="MobiDB-lite"/>
    </source>
</evidence>
<dbReference type="EnsemblProtists" id="PYU1_T009964">
    <property type="protein sequence ID" value="PYU1_T009964"/>
    <property type="gene ID" value="PYU1_G009946"/>
</dbReference>
<dbReference type="EMBL" id="GL376624">
    <property type="status" value="NOT_ANNOTATED_CDS"/>
    <property type="molecule type" value="Genomic_DNA"/>
</dbReference>
<sequence>MLRPSSHFVLRHQRHQRHPLSSKRERSVYGVANGKMSHPY</sequence>
<dbReference type="Proteomes" id="UP000019132">
    <property type="component" value="Unassembled WGS sequence"/>
</dbReference>
<reference evidence="3" key="2">
    <citation type="submission" date="2010-04" db="EMBL/GenBank/DDBJ databases">
        <authorList>
            <person name="Buell R."/>
            <person name="Hamilton J."/>
            <person name="Hostetler J."/>
        </authorList>
    </citation>
    <scope>NUCLEOTIDE SEQUENCE [LARGE SCALE GENOMIC DNA]</scope>
    <source>
        <strain evidence="3">DAOM:BR144</strain>
    </source>
</reference>
<reference evidence="2" key="3">
    <citation type="submission" date="2015-02" db="UniProtKB">
        <authorList>
            <consortium name="EnsemblProtists"/>
        </authorList>
    </citation>
    <scope>IDENTIFICATION</scope>
    <source>
        <strain evidence="2">DAOM BR144</strain>
    </source>
</reference>
<evidence type="ECO:0000313" key="2">
    <source>
        <dbReference type="EnsemblProtists" id="PYU1_T009964"/>
    </source>
</evidence>
<dbReference type="AlphaFoldDB" id="K3WYB5"/>
<accession>K3WYB5</accession>
<dbReference type="HOGENOM" id="CLU_3302528_0_0_1"/>
<evidence type="ECO:0000313" key="3">
    <source>
        <dbReference type="Proteomes" id="UP000019132"/>
    </source>
</evidence>
<protein>
    <submittedName>
        <fullName evidence="2">Uncharacterized protein</fullName>
    </submittedName>
</protein>
<keyword evidence="3" id="KW-1185">Reference proteome</keyword>
<dbReference type="VEuPathDB" id="FungiDB:PYU1_G009946"/>
<reference evidence="3" key="1">
    <citation type="journal article" date="2010" name="Genome Biol.">
        <title>Genome sequence of the necrotrophic plant pathogen Pythium ultimum reveals original pathogenicity mechanisms and effector repertoire.</title>
        <authorList>
            <person name="Levesque C.A."/>
            <person name="Brouwer H."/>
            <person name="Cano L."/>
            <person name="Hamilton J.P."/>
            <person name="Holt C."/>
            <person name="Huitema E."/>
            <person name="Raffaele S."/>
            <person name="Robideau G.P."/>
            <person name="Thines M."/>
            <person name="Win J."/>
            <person name="Zerillo M.M."/>
            <person name="Beakes G.W."/>
            <person name="Boore J.L."/>
            <person name="Busam D."/>
            <person name="Dumas B."/>
            <person name="Ferriera S."/>
            <person name="Fuerstenberg S.I."/>
            <person name="Gachon C.M."/>
            <person name="Gaulin E."/>
            <person name="Govers F."/>
            <person name="Grenville-Briggs L."/>
            <person name="Horner N."/>
            <person name="Hostetler J."/>
            <person name="Jiang R.H."/>
            <person name="Johnson J."/>
            <person name="Krajaejun T."/>
            <person name="Lin H."/>
            <person name="Meijer H.J."/>
            <person name="Moore B."/>
            <person name="Morris P."/>
            <person name="Phuntmart V."/>
            <person name="Puiu D."/>
            <person name="Shetty J."/>
            <person name="Stajich J.E."/>
            <person name="Tripathy S."/>
            <person name="Wawra S."/>
            <person name="van West P."/>
            <person name="Whitty B.R."/>
            <person name="Coutinho P.M."/>
            <person name="Henrissat B."/>
            <person name="Martin F."/>
            <person name="Thomas P.D."/>
            <person name="Tyler B.M."/>
            <person name="De Vries R.P."/>
            <person name="Kamoun S."/>
            <person name="Yandell M."/>
            <person name="Tisserat N."/>
            <person name="Buell C.R."/>
        </authorList>
    </citation>
    <scope>NUCLEOTIDE SEQUENCE</scope>
    <source>
        <strain evidence="3">DAOM:BR144</strain>
    </source>
</reference>
<proteinExistence type="predicted"/>
<name>K3WYB5_GLOUD</name>
<dbReference type="InParanoid" id="K3WYB5"/>
<feature type="region of interest" description="Disordered" evidence="1">
    <location>
        <begin position="1"/>
        <end position="26"/>
    </location>
</feature>
<feature type="compositionally biased region" description="Basic residues" evidence="1">
    <location>
        <begin position="9"/>
        <end position="21"/>
    </location>
</feature>